<evidence type="ECO:0000256" key="5">
    <source>
        <dbReference type="ARBA" id="ARBA00022692"/>
    </source>
</evidence>
<comment type="subcellular location">
    <subcellularLocation>
        <location evidence="1 14">Mitochondrion membrane</location>
        <topology evidence="1 14">Single-pass membrane protein</topology>
    </subcellularLocation>
</comment>
<dbReference type="AlphaFoldDB" id="Q6ZLZ4"/>
<keyword evidence="7 15" id="KW-1133">Transmembrane helix</keyword>
<evidence type="ECO:0000256" key="13">
    <source>
        <dbReference type="ARBA" id="ARBA00064647"/>
    </source>
</evidence>
<accession>Q6ZLZ4</accession>
<evidence type="ECO:0000256" key="10">
    <source>
        <dbReference type="ARBA" id="ARBA00023136"/>
    </source>
</evidence>
<sequence length="56" mass="6680">MPQLNPAPWFFIFVLSWFIYLTVIHTKVTGHVFANEPTVSVDKLESKPEPWNWPWH</sequence>
<dbReference type="EMBL" id="AP002973">
    <property type="protein sequence ID" value="BAD12316.1"/>
    <property type="molecule type" value="Genomic_DNA"/>
</dbReference>
<keyword evidence="5 14" id="KW-0812">Transmembrane</keyword>
<keyword evidence="8 14" id="KW-0406">Ion transport</keyword>
<evidence type="ECO:0000256" key="4">
    <source>
        <dbReference type="ARBA" id="ARBA00022547"/>
    </source>
</evidence>
<evidence type="ECO:0000256" key="3">
    <source>
        <dbReference type="ARBA" id="ARBA00022448"/>
    </source>
</evidence>
<dbReference type="InterPro" id="IPR001421">
    <property type="entry name" value="ATP8_metazoa"/>
</dbReference>
<comment type="similarity">
    <text evidence="2 14">Belongs to the ATPase protein 8 family.</text>
</comment>
<feature type="transmembrane region" description="Helical" evidence="15">
    <location>
        <begin position="6"/>
        <end position="24"/>
    </location>
</feature>
<dbReference type="GO" id="GO:0031966">
    <property type="term" value="C:mitochondrial membrane"/>
    <property type="evidence" value="ECO:0007669"/>
    <property type="project" value="UniProtKB-SubCell"/>
</dbReference>
<dbReference type="InterPro" id="IPR050635">
    <property type="entry name" value="ATPase_protein_8"/>
</dbReference>
<keyword evidence="4 14" id="KW-0138">CF(0)</keyword>
<evidence type="ECO:0000256" key="15">
    <source>
        <dbReference type="SAM" id="Phobius"/>
    </source>
</evidence>
<evidence type="ECO:0000256" key="6">
    <source>
        <dbReference type="ARBA" id="ARBA00022781"/>
    </source>
</evidence>
<protein>
    <recommendedName>
        <fullName evidence="14">ATP synthase complex subunit 8</fullName>
    </recommendedName>
</protein>
<comment type="function">
    <text evidence="12">Subunit 8, of the mitochondrial membrane ATP synthase complex (F(1)F(0) ATP synthase or Complex V) that produces ATP from ADP in the presence of a proton gradient across the membrane which is generated by electron transport complexes of the respiratory chain. ATP synthase complex consist of a soluble F(1) head domain - the catalytic core - and a membrane F(1) domain - the membrane proton channel. These two domains are linked by a central stalk rotating inside the F(1) region and a stationary peripheral stalk. During catalysis, ATP synthesis in the catalytic domain of F(1) is coupled via a rotary mechanism of the central stalk subunits to proton translocation. In vivo, can only synthesize ATP although its ATP hydrolase activity can be activated artificially in vitro. Part of the complex F(0) domain.</text>
</comment>
<evidence type="ECO:0000256" key="12">
    <source>
        <dbReference type="ARBA" id="ARBA00053067"/>
    </source>
</evidence>
<evidence type="ECO:0000313" key="16">
    <source>
        <dbReference type="EMBL" id="BAD12316.1"/>
    </source>
</evidence>
<organism evidence="16">
    <name type="scientific">Albula glossodonta</name>
    <name type="common">roundjaw bonefish</name>
    <dbReference type="NCBI Taxonomy" id="121402"/>
    <lineage>
        <taxon>Eukaryota</taxon>
        <taxon>Metazoa</taxon>
        <taxon>Chordata</taxon>
        <taxon>Craniata</taxon>
        <taxon>Vertebrata</taxon>
        <taxon>Euteleostomi</taxon>
        <taxon>Actinopterygii</taxon>
        <taxon>Neopterygii</taxon>
        <taxon>Teleostei</taxon>
        <taxon>Albuliformes</taxon>
        <taxon>Albulidae</taxon>
        <taxon>Albula</taxon>
    </lineage>
</organism>
<dbReference type="GO" id="GO:0045259">
    <property type="term" value="C:proton-transporting ATP synthase complex"/>
    <property type="evidence" value="ECO:0007669"/>
    <property type="project" value="UniProtKB-KW"/>
</dbReference>
<keyword evidence="6 14" id="KW-0375">Hydrogen ion transport</keyword>
<keyword evidence="10 15" id="KW-0472">Membrane</keyword>
<proteinExistence type="inferred from homology"/>
<keyword evidence="9 14" id="KW-0496">Mitochondrion</keyword>
<evidence type="ECO:0000256" key="2">
    <source>
        <dbReference type="ARBA" id="ARBA00008892"/>
    </source>
</evidence>
<gene>
    <name evidence="16" type="primary">ATP8</name>
</gene>
<dbReference type="PANTHER" id="PTHR39937:SF1">
    <property type="entry name" value="ATP SYNTHASE PROTEIN 8"/>
    <property type="match status" value="1"/>
</dbReference>
<dbReference type="PANTHER" id="PTHR39937">
    <property type="entry name" value="ATP SYNTHASE PROTEIN 8"/>
    <property type="match status" value="1"/>
</dbReference>
<evidence type="ECO:0000256" key="14">
    <source>
        <dbReference type="RuleBase" id="RU003661"/>
    </source>
</evidence>
<keyword evidence="3 14" id="KW-0813">Transport</keyword>
<reference evidence="16" key="1">
    <citation type="journal article" date="2004" name="Mol. Phylogenet. Evol.">
        <title>Mitogenomic evidence for the monophyly of elopomorph fishes (Teleostei) and the evolutionary origin of the leptocephalus larva.</title>
        <authorList>
            <person name="Inoue J."/>
            <person name="Miya M."/>
            <person name="Tsukamoto K."/>
            <person name="Nishida M."/>
        </authorList>
    </citation>
    <scope>NUCLEOTIDE SEQUENCE</scope>
</reference>
<keyword evidence="11" id="KW-0066">ATP synthesis</keyword>
<geneLocation type="mitochondrion" evidence="16"/>
<dbReference type="Pfam" id="PF00895">
    <property type="entry name" value="ATP-synt_8"/>
    <property type="match status" value="1"/>
</dbReference>
<dbReference type="GO" id="GO:0015078">
    <property type="term" value="F:proton transmembrane transporter activity"/>
    <property type="evidence" value="ECO:0007669"/>
    <property type="project" value="InterPro"/>
</dbReference>
<evidence type="ECO:0000256" key="8">
    <source>
        <dbReference type="ARBA" id="ARBA00023065"/>
    </source>
</evidence>
<comment type="subunit">
    <text evidence="13">Component of the ATP synthase complex composed at least of ATP5F1A/subunit alpha, ATP5F1B/subunit beta, ATP5MC1/subunit c (homooctomer), MT-ATP6/subunit a, MT-ATP8/subunit 8, ATP5ME/subunit e, ATP5MF/subunit f, ATP5MG/subunit g, ATP5MK/subunit k, ATP5MJ/subunit j, ATP5F1C/subunit gamma, ATP5F1D/subunit delta, ATP5F1E/subunit epsilon, ATP5PF/subunit F6, ATP5PB/subunit b, ATP5PD/subunit d, ATP5PO/subunit OSCP. ATP synthase complex consists of a soluble F(1) head domain (subunits alpha(3) and beta(3)) - the catalytic core - and a membrane F(0) domain - the membrane proton channel (subunits c, a, 8, e, f, g, k and j). These two domains are linked by a central stalk (subunits gamma, delta, and epsilon) rotating inside the F1 region and a stationary peripheral stalk (subunits F6, b, d, and OSCP).</text>
</comment>
<evidence type="ECO:0000256" key="7">
    <source>
        <dbReference type="ARBA" id="ARBA00022989"/>
    </source>
</evidence>
<evidence type="ECO:0000256" key="9">
    <source>
        <dbReference type="ARBA" id="ARBA00023128"/>
    </source>
</evidence>
<evidence type="ECO:0000256" key="11">
    <source>
        <dbReference type="ARBA" id="ARBA00023310"/>
    </source>
</evidence>
<evidence type="ECO:0000256" key="1">
    <source>
        <dbReference type="ARBA" id="ARBA00004304"/>
    </source>
</evidence>
<dbReference type="GO" id="GO:0015986">
    <property type="term" value="P:proton motive force-driven ATP synthesis"/>
    <property type="evidence" value="ECO:0007669"/>
    <property type="project" value="InterPro"/>
</dbReference>
<name>Q6ZLZ4_9TELE</name>